<gene>
    <name evidence="5" type="ORF">CGK74_14515</name>
</gene>
<dbReference type="SMART" id="SM00490">
    <property type="entry name" value="HELICc"/>
    <property type="match status" value="1"/>
</dbReference>
<evidence type="ECO:0000256" key="1">
    <source>
        <dbReference type="ARBA" id="ARBA00006594"/>
    </source>
</evidence>
<dbReference type="InterPro" id="IPR050742">
    <property type="entry name" value="Helicase_Restrict-Modif_Enz"/>
</dbReference>
<dbReference type="OrthoDB" id="9804086at2"/>
<dbReference type="PRINTS" id="PR00507">
    <property type="entry name" value="N12N6MTFRASE"/>
</dbReference>
<dbReference type="PROSITE" id="PS51194">
    <property type="entry name" value="HELICASE_CTER"/>
    <property type="match status" value="1"/>
</dbReference>
<evidence type="ECO:0000313" key="6">
    <source>
        <dbReference type="Proteomes" id="UP000215181"/>
    </source>
</evidence>
<dbReference type="Pfam" id="PF22240">
    <property type="entry name" value="ISP_coupler"/>
    <property type="match status" value="1"/>
</dbReference>
<name>A0A235EVN1_9RHOO</name>
<accession>A0A235EVN1</accession>
<dbReference type="Pfam" id="PF04851">
    <property type="entry name" value="ResIII"/>
    <property type="match status" value="1"/>
</dbReference>
<comment type="caution">
    <text evidence="5">The sequence shown here is derived from an EMBL/GenBank/DDBJ whole genome shotgun (WGS) entry which is preliminary data.</text>
</comment>
<dbReference type="GO" id="GO:0008170">
    <property type="term" value="F:N-methyltransferase activity"/>
    <property type="evidence" value="ECO:0007669"/>
    <property type="project" value="InterPro"/>
</dbReference>
<dbReference type="InterPro" id="IPR002052">
    <property type="entry name" value="DNA_methylase_N6_adenine_CS"/>
</dbReference>
<evidence type="ECO:0000256" key="2">
    <source>
        <dbReference type="ARBA" id="ARBA00022747"/>
    </source>
</evidence>
<comment type="similarity">
    <text evidence="1">Belongs to the N(4)/N(6)-methyltransferase family.</text>
</comment>
<dbReference type="InterPro" id="IPR053980">
    <property type="entry name" value="ISP_coupler"/>
</dbReference>
<dbReference type="PANTHER" id="PTHR47396">
    <property type="entry name" value="TYPE I RESTRICTION ENZYME ECOKI R PROTEIN"/>
    <property type="match status" value="1"/>
</dbReference>
<organism evidence="5 6">
    <name type="scientific">Thauera propionica</name>
    <dbReference type="NCBI Taxonomy" id="2019431"/>
    <lineage>
        <taxon>Bacteria</taxon>
        <taxon>Pseudomonadati</taxon>
        <taxon>Pseudomonadota</taxon>
        <taxon>Betaproteobacteria</taxon>
        <taxon>Rhodocyclales</taxon>
        <taxon>Zoogloeaceae</taxon>
        <taxon>Thauera</taxon>
    </lineage>
</organism>
<dbReference type="InterPro" id="IPR001650">
    <property type="entry name" value="Helicase_C-like"/>
</dbReference>
<dbReference type="GO" id="GO:0005829">
    <property type="term" value="C:cytosol"/>
    <property type="evidence" value="ECO:0007669"/>
    <property type="project" value="TreeGrafter"/>
</dbReference>
<dbReference type="PROSITE" id="PS51192">
    <property type="entry name" value="HELICASE_ATP_BIND_1"/>
    <property type="match status" value="1"/>
</dbReference>
<dbReference type="Proteomes" id="UP000215181">
    <property type="component" value="Unassembled WGS sequence"/>
</dbReference>
<dbReference type="Pfam" id="PF18135">
    <property type="entry name" value="Type_ISP_C"/>
    <property type="match status" value="1"/>
</dbReference>
<dbReference type="GO" id="GO:0016787">
    <property type="term" value="F:hydrolase activity"/>
    <property type="evidence" value="ECO:0007669"/>
    <property type="project" value="InterPro"/>
</dbReference>
<feature type="non-terminal residue" evidence="5">
    <location>
        <position position="1"/>
    </location>
</feature>
<dbReference type="InterPro" id="IPR006935">
    <property type="entry name" value="Helicase/UvrB_N"/>
</dbReference>
<dbReference type="PANTHER" id="PTHR47396:SF1">
    <property type="entry name" value="ATP-DEPENDENT HELICASE IRC3-RELATED"/>
    <property type="match status" value="1"/>
</dbReference>
<dbReference type="CDD" id="cd18785">
    <property type="entry name" value="SF2_C"/>
    <property type="match status" value="1"/>
</dbReference>
<dbReference type="InterPro" id="IPR029063">
    <property type="entry name" value="SAM-dependent_MTases_sf"/>
</dbReference>
<keyword evidence="2" id="KW-0680">Restriction system</keyword>
<dbReference type="GO" id="GO:0005524">
    <property type="term" value="F:ATP binding"/>
    <property type="evidence" value="ECO:0007669"/>
    <property type="project" value="InterPro"/>
</dbReference>
<keyword evidence="6" id="KW-1185">Reference proteome</keyword>
<dbReference type="InterPro" id="IPR014001">
    <property type="entry name" value="Helicase_ATP-bd"/>
</dbReference>
<proteinExistence type="inferred from homology"/>
<dbReference type="Pfam" id="PF00271">
    <property type="entry name" value="Helicase_C"/>
    <property type="match status" value="1"/>
</dbReference>
<dbReference type="GO" id="GO:0009307">
    <property type="term" value="P:DNA restriction-modification system"/>
    <property type="evidence" value="ECO:0007669"/>
    <property type="project" value="UniProtKB-KW"/>
</dbReference>
<dbReference type="Pfam" id="PF02384">
    <property type="entry name" value="N6_Mtase"/>
    <property type="match status" value="1"/>
</dbReference>
<dbReference type="GO" id="GO:0032259">
    <property type="term" value="P:methylation"/>
    <property type="evidence" value="ECO:0007669"/>
    <property type="project" value="InterPro"/>
</dbReference>
<dbReference type="InterPro" id="IPR027417">
    <property type="entry name" value="P-loop_NTPase"/>
</dbReference>
<dbReference type="InterPro" id="IPR041635">
    <property type="entry name" value="Type_ISP_LLaBIII_C"/>
</dbReference>
<dbReference type="EMBL" id="NOIH01000017">
    <property type="protein sequence ID" value="OYD53108.1"/>
    <property type="molecule type" value="Genomic_DNA"/>
</dbReference>
<evidence type="ECO:0000259" key="3">
    <source>
        <dbReference type="PROSITE" id="PS51192"/>
    </source>
</evidence>
<protein>
    <submittedName>
        <fullName evidence="5">Damage-inducible protein</fullName>
    </submittedName>
</protein>
<evidence type="ECO:0000259" key="4">
    <source>
        <dbReference type="PROSITE" id="PS51194"/>
    </source>
</evidence>
<dbReference type="PROSITE" id="PS00092">
    <property type="entry name" value="N6_MTASE"/>
    <property type="match status" value="1"/>
</dbReference>
<dbReference type="SUPFAM" id="SSF52540">
    <property type="entry name" value="P-loop containing nucleoside triphosphate hydrolases"/>
    <property type="match status" value="1"/>
</dbReference>
<dbReference type="Gene3D" id="3.40.50.150">
    <property type="entry name" value="Vaccinia Virus protein VP39"/>
    <property type="match status" value="1"/>
</dbReference>
<feature type="domain" description="Helicase ATP-binding" evidence="3">
    <location>
        <begin position="16"/>
        <end position="191"/>
    </location>
</feature>
<dbReference type="GO" id="GO:0003677">
    <property type="term" value="F:DNA binding"/>
    <property type="evidence" value="ECO:0007669"/>
    <property type="project" value="InterPro"/>
</dbReference>
<reference evidence="5 6" key="1">
    <citation type="submission" date="2017-07" db="EMBL/GenBank/DDBJ databases">
        <title>Thauera sp. KNDSS-Mac4 genome sequence and assembly.</title>
        <authorList>
            <person name="Mayilraj S."/>
        </authorList>
    </citation>
    <scope>NUCLEOTIDE SEQUENCE [LARGE SCALE GENOMIC DNA]</scope>
    <source>
        <strain evidence="5 6">KNDSS-Mac4</strain>
    </source>
</reference>
<feature type="domain" description="Helicase C-terminal" evidence="4">
    <location>
        <begin position="280"/>
        <end position="459"/>
    </location>
</feature>
<evidence type="ECO:0000313" key="5">
    <source>
        <dbReference type="EMBL" id="OYD53108.1"/>
    </source>
</evidence>
<dbReference type="SUPFAM" id="SSF53335">
    <property type="entry name" value="S-adenosyl-L-methionine-dependent methyltransferases"/>
    <property type="match status" value="1"/>
</dbReference>
<dbReference type="Gene3D" id="3.40.50.300">
    <property type="entry name" value="P-loop containing nucleotide triphosphate hydrolases"/>
    <property type="match status" value="2"/>
</dbReference>
<sequence length="1406" mass="158140">VGAGGQRTPLSDRLQTFTSLRLMEQATPATGRVLFLAPSISLVGQTLREWSSEAIEPFHAFVVCSDTKVGKDEEDISTHDLAYPATTDARKVAQAASVLSPDRRTVVFSTYQSIQVVADAQRQGLGAFDLIICDEAHRTTGLTLPGESPSEFVKVHHDENIVGAKRLYMTATPRIYAEASKTKANNSDAVLFSMDDEETFGPAFYRLGFGKAVELDLLSEYKVLIVAVRENEMAKLANNFNNAYRLDEKKAIDINFATKIIGSWKGLSKRGLVAVGEDGQEEALTEDVEPMRRAVAFSKSIKLSKQTTDIFKDLVAVYQQAHDEAEPTGMVRCDLDHVDGTMNALTRKRALDWLKADLEAGDCRILSNARCLSEGIDVPTLDAVVFFDTRESIVDIVQSVGRVMRKDRTGRKKYGYIILPVCMPSEKVKDYNAYIDSDPQFKGIWKVIKALRAHDESLVDEAEFRRRITVLDGGGGKSGEDRSGESEMLPLDFPDLPIDAINEAVYAAIPKKLGDREYWSEWAKSIGQVAERLIARIEDLLARDAALAAEFDVFLKGLQDTLNPAVTRGEAVEMLAQHILTLPVFQALFAATNFPEHNAVGKALQRIVDRLGESAIASETEGLDKFYENVRERVSLAKSDKSKQDIIRNLYDTFFHNAFPRMAERLGIVYTPVQVVDFILRSADAALRKHFGESLASSGVQILDPFAGTGTFLVRLIQSGLIDPEHLPHKFDHELHANEIVLLAYYIATINIETAYHAVTGDYRPFDGMILVDTFQMTEENDLVDKVVLPENNARAERQLAQPIRVIVGNPPYSVNDNPVPYPSLDARIRDTYAAQSSASNKNSLYDSYIRAVRWASDRVTDRGLVAFVTNGSFLDGNNMDGLRKCLTEDFSHLYVFNLRGDARTQGEERRKEGGGIFDAGSRTPVAITFMLKDPTHIGPSELYYHDIGDYLTREEKLEIIETFGSIDALPWEKVTPNAQGDWANQRDPVFDRFIPLGDEGDSSANPIFKPYSLGVKTNRDPWVYNSNNNTLATNVEGMIQAYNEARLKFATLCAGKPRDLWPEFDTVHGFEPKRISWTRGMKTDAERNKPISFDQACLRVGMYRPFSKQWMYFDRRCNEMVYRVPRLFPTERHPNVVISSTGVADRKGYSALVTDHVPNMHLTDTGQCFPLYWYEKVEDGAEPQGEMFSSVGAPDTDGYVRRDAITDWALGAFRGHYGDATITKEGIFWYVYGILHSPEYKQRFAADLKKMLPRIPFAEDFNAFSDAGRRLSEWHLNYETVEPFPLTEETKRLVMEPEDYLVTKMTFGKKDGKPDKSVVVYNPHLVLRDIPLEAYEYVVNGKPAIEWIMERYQVTVDKASGIKNDPNEWSEDPRYIVDLLKRIVRVSLESVRIIQSLPALKEHVV</sequence>
<dbReference type="InterPro" id="IPR003356">
    <property type="entry name" value="DNA_methylase_A-5"/>
</dbReference>